<keyword evidence="16" id="KW-1185">Reference proteome</keyword>
<keyword evidence="4 11" id="KW-0285">Flavoprotein</keyword>
<feature type="domain" description="Acyl-CoA dehydrogenase/oxidase N-terminal" evidence="14">
    <location>
        <begin position="22"/>
        <end position="131"/>
    </location>
</feature>
<dbReference type="GO" id="GO:0005737">
    <property type="term" value="C:cytoplasm"/>
    <property type="evidence" value="ECO:0007669"/>
    <property type="project" value="TreeGrafter"/>
</dbReference>
<evidence type="ECO:0000313" key="16">
    <source>
        <dbReference type="Proteomes" id="UP001152755"/>
    </source>
</evidence>
<comment type="similarity">
    <text evidence="3 11">Belongs to the acyl-CoA dehydrogenase family.</text>
</comment>
<comment type="pathway">
    <text evidence="2">Siderophore biosynthesis; mycobactin biosynthesis.</text>
</comment>
<dbReference type="InterPro" id="IPR036250">
    <property type="entry name" value="AcylCo_DH-like_C"/>
</dbReference>
<comment type="caution">
    <text evidence="15">The sequence shown here is derived from an EMBL/GenBank/DDBJ whole genome shotgun (WGS) entry which is preliminary data.</text>
</comment>
<dbReference type="FunFam" id="1.20.140.10:FF:000001">
    <property type="entry name" value="Acyl-CoA dehydrogenase"/>
    <property type="match status" value="1"/>
</dbReference>
<dbReference type="Pfam" id="PF02770">
    <property type="entry name" value="Acyl-CoA_dh_M"/>
    <property type="match status" value="1"/>
</dbReference>
<evidence type="ECO:0000256" key="4">
    <source>
        <dbReference type="ARBA" id="ARBA00022630"/>
    </source>
</evidence>
<dbReference type="PROSITE" id="PS00073">
    <property type="entry name" value="ACYL_COA_DH_2"/>
    <property type="match status" value="1"/>
</dbReference>
<evidence type="ECO:0000256" key="5">
    <source>
        <dbReference type="ARBA" id="ARBA00022827"/>
    </source>
</evidence>
<keyword evidence="6 11" id="KW-0560">Oxidoreductase</keyword>
<dbReference type="InterPro" id="IPR013786">
    <property type="entry name" value="AcylCoA_DH/ox_N"/>
</dbReference>
<dbReference type="InterPro" id="IPR046373">
    <property type="entry name" value="Acyl-CoA_Oxase/DH_mid-dom_sf"/>
</dbReference>
<feature type="domain" description="Acyl-CoA oxidase/dehydrogenase middle" evidence="13">
    <location>
        <begin position="135"/>
        <end position="230"/>
    </location>
</feature>
<feature type="domain" description="Acyl-CoA dehydrogenase/oxidase C-terminal" evidence="12">
    <location>
        <begin position="245"/>
        <end position="393"/>
    </location>
</feature>
<dbReference type="InterPro" id="IPR009100">
    <property type="entry name" value="AcylCoA_DH/oxidase_NM_dom_sf"/>
</dbReference>
<dbReference type="GO" id="GO:0003995">
    <property type="term" value="F:acyl-CoA dehydrogenase activity"/>
    <property type="evidence" value="ECO:0007669"/>
    <property type="project" value="InterPro"/>
</dbReference>
<proteinExistence type="inferred from homology"/>
<evidence type="ECO:0000256" key="3">
    <source>
        <dbReference type="ARBA" id="ARBA00009347"/>
    </source>
</evidence>
<dbReference type="GO" id="GO:0033539">
    <property type="term" value="P:fatty acid beta-oxidation using acyl-CoA dehydrogenase"/>
    <property type="evidence" value="ECO:0007669"/>
    <property type="project" value="TreeGrafter"/>
</dbReference>
<protein>
    <recommendedName>
        <fullName evidence="8">Acyl-[acyl-carrier-protein] dehydrogenase MbtN</fullName>
    </recommendedName>
    <alternativeName>
        <fullName evidence="9">Mycobactin synthase protein N</fullName>
    </alternativeName>
</protein>
<evidence type="ECO:0000256" key="8">
    <source>
        <dbReference type="ARBA" id="ARBA00040394"/>
    </source>
</evidence>
<dbReference type="Pfam" id="PF02771">
    <property type="entry name" value="Acyl-CoA_dh_N"/>
    <property type="match status" value="1"/>
</dbReference>
<accession>A0A9X4M1G5</accession>
<evidence type="ECO:0000259" key="14">
    <source>
        <dbReference type="Pfam" id="PF02771"/>
    </source>
</evidence>
<dbReference type="Gene3D" id="2.40.110.10">
    <property type="entry name" value="Butyryl-CoA Dehydrogenase, subunit A, domain 2"/>
    <property type="match status" value="1"/>
</dbReference>
<dbReference type="InterPro" id="IPR050741">
    <property type="entry name" value="Acyl-CoA_dehydrogenase"/>
</dbReference>
<evidence type="ECO:0000256" key="11">
    <source>
        <dbReference type="RuleBase" id="RU362125"/>
    </source>
</evidence>
<evidence type="ECO:0000256" key="7">
    <source>
        <dbReference type="ARBA" id="ARBA00037085"/>
    </source>
</evidence>
<dbReference type="Gene3D" id="1.10.540.10">
    <property type="entry name" value="Acyl-CoA dehydrogenase/oxidase, N-terminal domain"/>
    <property type="match status" value="1"/>
</dbReference>
<dbReference type="InterPro" id="IPR006091">
    <property type="entry name" value="Acyl-CoA_Oxase/DH_mid-dom"/>
</dbReference>
<organism evidence="15 16">
    <name type="scientific">Speluncibacter jeojiensis</name>
    <dbReference type="NCBI Taxonomy" id="2710754"/>
    <lineage>
        <taxon>Bacteria</taxon>
        <taxon>Bacillati</taxon>
        <taxon>Actinomycetota</taxon>
        <taxon>Actinomycetes</taxon>
        <taxon>Mycobacteriales</taxon>
        <taxon>Speluncibacteraceae</taxon>
        <taxon>Speluncibacter</taxon>
    </lineage>
</organism>
<sequence length="393" mass="42980">MASSVCDPQVDDATVNDTTLSELRELAETARGFFEKEVTPHRERFAAQGFPDRECYERAGDLGLLCMSVPEEYGGGGGTFAHEAVLFTEQVRAGDSALQLGVHTGIVPHYLMAYSSHQNKLRWLPKLASGEWVGAIAMTEPGTGSDLQNIATKAVKEGDDYVITGAKTFISNGRNCDLLIIAVKTDPGQGAKGVSLVVAEVSDDTPGFERGRLLKKVGQKGQDTTELFFEGLRVPQANLLGSVEGQGFFQLMEQLPQERLICGVAAAAAIETAVGETLRYVKERQAFGRPLFALQNTRFELAECATLARVARTFVDDAVAKHLRGELDVPTAAMVKYWTTEQQTQVVDRCVQLHGGYGYMDEYLISRMWIDGRISRIYAGANEVMKDLIARSL</sequence>
<dbReference type="FunFam" id="2.40.110.10:FF:000002">
    <property type="entry name" value="Acyl-CoA dehydrogenase fadE12"/>
    <property type="match status" value="1"/>
</dbReference>
<dbReference type="GO" id="GO:0050660">
    <property type="term" value="F:flavin adenine dinucleotide binding"/>
    <property type="evidence" value="ECO:0007669"/>
    <property type="project" value="InterPro"/>
</dbReference>
<keyword evidence="5 11" id="KW-0274">FAD</keyword>
<dbReference type="SUPFAM" id="SSF56645">
    <property type="entry name" value="Acyl-CoA dehydrogenase NM domain-like"/>
    <property type="match status" value="1"/>
</dbReference>
<dbReference type="PANTHER" id="PTHR48083:SF20">
    <property type="entry name" value="LONG-CHAIN SPECIFIC ACYL-COA DEHYDROGENASE, MITOCHONDRIAL"/>
    <property type="match status" value="1"/>
</dbReference>
<evidence type="ECO:0000256" key="1">
    <source>
        <dbReference type="ARBA" id="ARBA00001974"/>
    </source>
</evidence>
<gene>
    <name evidence="15" type="ORF">NVS88_10910</name>
</gene>
<comment type="catalytic activity">
    <reaction evidence="10">
        <text>a 2,3-saturated acyl-CoA + A = a 2,3-dehydroacyl-CoA + AH2</text>
        <dbReference type="Rhea" id="RHEA:48608"/>
        <dbReference type="ChEBI" id="CHEBI:13193"/>
        <dbReference type="ChEBI" id="CHEBI:17499"/>
        <dbReference type="ChEBI" id="CHEBI:60015"/>
        <dbReference type="ChEBI" id="CHEBI:65111"/>
    </reaction>
</comment>
<evidence type="ECO:0000256" key="6">
    <source>
        <dbReference type="ARBA" id="ARBA00023002"/>
    </source>
</evidence>
<dbReference type="Gene3D" id="1.20.140.10">
    <property type="entry name" value="Butyryl-CoA Dehydrogenase, subunit A, domain 3"/>
    <property type="match status" value="1"/>
</dbReference>
<evidence type="ECO:0000259" key="12">
    <source>
        <dbReference type="Pfam" id="PF00441"/>
    </source>
</evidence>
<comment type="function">
    <text evidence="7">Catalyzes the dehydrogenation at the alpha-beta position of ACP-bound acyl chains. This results in the introduction of a double bond in the lipidic chain, which is further transferred to the epsilon-amino group of lysine residue in the mycobactin core by MbtK.</text>
</comment>
<dbReference type="Proteomes" id="UP001152755">
    <property type="component" value="Unassembled WGS sequence"/>
</dbReference>
<dbReference type="EMBL" id="JANRHA010000006">
    <property type="protein sequence ID" value="MDG3015062.1"/>
    <property type="molecule type" value="Genomic_DNA"/>
</dbReference>
<reference evidence="15" key="1">
    <citation type="submission" date="2022-08" db="EMBL/GenBank/DDBJ databases">
        <title>Genome analysis of Corynebacteriales strain.</title>
        <authorList>
            <person name="Lee S.D."/>
        </authorList>
    </citation>
    <scope>NUCLEOTIDE SEQUENCE</scope>
    <source>
        <strain evidence="15">D3-21</strain>
    </source>
</reference>
<evidence type="ECO:0000256" key="2">
    <source>
        <dbReference type="ARBA" id="ARBA00005102"/>
    </source>
</evidence>
<dbReference type="Pfam" id="PF00441">
    <property type="entry name" value="Acyl-CoA_dh_1"/>
    <property type="match status" value="1"/>
</dbReference>
<evidence type="ECO:0000259" key="13">
    <source>
        <dbReference type="Pfam" id="PF02770"/>
    </source>
</evidence>
<name>A0A9X4M1G5_9ACTN</name>
<dbReference type="InterPro" id="IPR006089">
    <property type="entry name" value="Acyl-CoA_DH_CS"/>
</dbReference>
<evidence type="ECO:0000256" key="10">
    <source>
        <dbReference type="ARBA" id="ARBA00052546"/>
    </source>
</evidence>
<dbReference type="AlphaFoldDB" id="A0A9X4M1G5"/>
<dbReference type="SUPFAM" id="SSF47203">
    <property type="entry name" value="Acyl-CoA dehydrogenase C-terminal domain-like"/>
    <property type="match status" value="1"/>
</dbReference>
<dbReference type="InterPro" id="IPR037069">
    <property type="entry name" value="AcylCoA_DH/ox_N_sf"/>
</dbReference>
<dbReference type="RefSeq" id="WP_332519881.1">
    <property type="nucleotide sequence ID" value="NZ_JANRHA010000006.1"/>
</dbReference>
<comment type="cofactor">
    <cofactor evidence="1 11">
        <name>FAD</name>
        <dbReference type="ChEBI" id="CHEBI:57692"/>
    </cofactor>
</comment>
<evidence type="ECO:0000313" key="15">
    <source>
        <dbReference type="EMBL" id="MDG3015062.1"/>
    </source>
</evidence>
<evidence type="ECO:0000256" key="9">
    <source>
        <dbReference type="ARBA" id="ARBA00042660"/>
    </source>
</evidence>
<dbReference type="InterPro" id="IPR009075">
    <property type="entry name" value="AcylCo_DH/oxidase_C"/>
</dbReference>
<dbReference type="PANTHER" id="PTHR48083">
    <property type="entry name" value="MEDIUM-CHAIN SPECIFIC ACYL-COA DEHYDROGENASE, MITOCHONDRIAL-RELATED"/>
    <property type="match status" value="1"/>
</dbReference>